<dbReference type="PROSITE" id="PS51257">
    <property type="entry name" value="PROKAR_LIPOPROTEIN"/>
    <property type="match status" value="1"/>
</dbReference>
<dbReference type="Proteomes" id="UP000187464">
    <property type="component" value="Chromosome I"/>
</dbReference>
<feature type="chain" id="PRO_5013204149" description="DUF3823 domain-containing protein" evidence="1">
    <location>
        <begin position="23"/>
        <end position="271"/>
    </location>
</feature>
<evidence type="ECO:0000259" key="2">
    <source>
        <dbReference type="Pfam" id="PF12866"/>
    </source>
</evidence>
<dbReference type="STRING" id="1642647.PSM36_2613"/>
<feature type="domain" description="DUF3823" evidence="2">
    <location>
        <begin position="33"/>
        <end position="134"/>
    </location>
</feature>
<evidence type="ECO:0000313" key="3">
    <source>
        <dbReference type="EMBL" id="SCD21414.1"/>
    </source>
</evidence>
<dbReference type="AlphaFoldDB" id="A0A1R3TCT5"/>
<organism evidence="3 4">
    <name type="scientific">Proteiniphilum saccharofermentans</name>
    <dbReference type="NCBI Taxonomy" id="1642647"/>
    <lineage>
        <taxon>Bacteria</taxon>
        <taxon>Pseudomonadati</taxon>
        <taxon>Bacteroidota</taxon>
        <taxon>Bacteroidia</taxon>
        <taxon>Bacteroidales</taxon>
        <taxon>Dysgonomonadaceae</taxon>
        <taxon>Proteiniphilum</taxon>
    </lineage>
</organism>
<evidence type="ECO:0000313" key="4">
    <source>
        <dbReference type="Proteomes" id="UP000187464"/>
    </source>
</evidence>
<proteinExistence type="predicted"/>
<evidence type="ECO:0000256" key="1">
    <source>
        <dbReference type="SAM" id="SignalP"/>
    </source>
</evidence>
<dbReference type="KEGG" id="psac:PSM36_2613"/>
<keyword evidence="4" id="KW-1185">Reference proteome</keyword>
<name>A0A1R3TCT5_9BACT</name>
<dbReference type="RefSeq" id="WP_076931273.1">
    <property type="nucleotide sequence ID" value="NZ_LT605205.1"/>
</dbReference>
<accession>A0A1R3TCT5</accession>
<dbReference type="Pfam" id="PF12866">
    <property type="entry name" value="DUF3823"/>
    <property type="match status" value="1"/>
</dbReference>
<dbReference type="Gene3D" id="2.60.40.2060">
    <property type="match status" value="1"/>
</dbReference>
<dbReference type="Gene3D" id="2.60.40.1120">
    <property type="entry name" value="Carboxypeptidase-like, regulatory domain"/>
    <property type="match status" value="1"/>
</dbReference>
<gene>
    <name evidence="3" type="ORF">PSM36_2613</name>
</gene>
<protein>
    <recommendedName>
        <fullName evidence="2">DUF3823 domain-containing protein</fullName>
    </recommendedName>
</protein>
<keyword evidence="1" id="KW-0732">Signal</keyword>
<dbReference type="EMBL" id="LT605205">
    <property type="protein sequence ID" value="SCD21414.1"/>
    <property type="molecule type" value="Genomic_DNA"/>
</dbReference>
<dbReference type="InterPro" id="IPR024278">
    <property type="entry name" value="DUF3823_N"/>
</dbReference>
<sequence length="271" mass="30344">MKKIAYFIILVALLSVSSCSMFELDNYEAPKETLQGVVVDAATGEPVLTDQGSEGIRVRLTELSWGDNVTHNPDFFCMPDGTFRNTKLFKGHYNVRIDGPFIPLLREDDRGVPLADETQDVDIEGVTEVKFEVQPFLKVEWVDEPQVINGKIRAKVKVTRGVSESEFREKIEPMGGYSNSFLNVTDIQLFVSYSPTVGYRARDERWSSSIEYSGTSFNNLLGETVTIESNGTIPSGRVVFIRAAARINYDTPKGSGTRRWNYNAPLEVLVP</sequence>
<reference evidence="3 4" key="1">
    <citation type="submission" date="2016-08" db="EMBL/GenBank/DDBJ databases">
        <authorList>
            <person name="Seilhamer J.J."/>
        </authorList>
    </citation>
    <scope>NUCLEOTIDE SEQUENCE [LARGE SCALE GENOMIC DNA]</scope>
    <source>
        <strain evidence="3">M3/6</strain>
    </source>
</reference>
<feature type="signal peptide" evidence="1">
    <location>
        <begin position="1"/>
        <end position="22"/>
    </location>
</feature>